<evidence type="ECO:0000313" key="2">
    <source>
        <dbReference type="Proteomes" id="UP000494106"/>
    </source>
</evidence>
<organism evidence="1 2">
    <name type="scientific">Arctia plantaginis</name>
    <name type="common">Wood tiger moth</name>
    <name type="synonym">Phalaena plantaginis</name>
    <dbReference type="NCBI Taxonomy" id="874455"/>
    <lineage>
        <taxon>Eukaryota</taxon>
        <taxon>Metazoa</taxon>
        <taxon>Ecdysozoa</taxon>
        <taxon>Arthropoda</taxon>
        <taxon>Hexapoda</taxon>
        <taxon>Insecta</taxon>
        <taxon>Pterygota</taxon>
        <taxon>Neoptera</taxon>
        <taxon>Endopterygota</taxon>
        <taxon>Lepidoptera</taxon>
        <taxon>Glossata</taxon>
        <taxon>Ditrysia</taxon>
        <taxon>Noctuoidea</taxon>
        <taxon>Erebidae</taxon>
        <taxon>Arctiinae</taxon>
        <taxon>Arctia</taxon>
    </lineage>
</organism>
<keyword evidence="2" id="KW-1185">Reference proteome</keyword>
<evidence type="ECO:0000313" key="1">
    <source>
        <dbReference type="EMBL" id="CAB3246566.1"/>
    </source>
</evidence>
<dbReference type="Proteomes" id="UP000494106">
    <property type="component" value="Unassembled WGS sequence"/>
</dbReference>
<name>A0A8S1AME1_ARCPL</name>
<dbReference type="OrthoDB" id="10411072at2759"/>
<sequence>MARVRALRRSSANWRAAPPAHYTQGWPEGSAEVGAESSPVKVRAAAAPSDHYFDVYPFDLTPTKTYF</sequence>
<reference evidence="1 2" key="1">
    <citation type="submission" date="2020-04" db="EMBL/GenBank/DDBJ databases">
        <authorList>
            <person name="Wallbank WR R."/>
            <person name="Pardo Diaz C."/>
            <person name="Kozak K."/>
            <person name="Martin S."/>
            <person name="Jiggins C."/>
            <person name="Moest M."/>
            <person name="Warren A I."/>
            <person name="Byers J.R.P. K."/>
            <person name="Montejo-Kovacevich G."/>
            <person name="Yen C E."/>
        </authorList>
    </citation>
    <scope>NUCLEOTIDE SEQUENCE [LARGE SCALE GENOMIC DNA]</scope>
</reference>
<comment type="caution">
    <text evidence="1">The sequence shown here is derived from an EMBL/GenBank/DDBJ whole genome shotgun (WGS) entry which is preliminary data.</text>
</comment>
<dbReference type="AlphaFoldDB" id="A0A8S1AME1"/>
<protein>
    <submittedName>
        <fullName evidence="1">Uncharacterized protein</fullName>
    </submittedName>
</protein>
<proteinExistence type="predicted"/>
<accession>A0A8S1AME1</accession>
<gene>
    <name evidence="1" type="ORF">APLA_LOCUS10897</name>
</gene>
<dbReference type="EMBL" id="CADEBC010000526">
    <property type="protein sequence ID" value="CAB3246566.1"/>
    <property type="molecule type" value="Genomic_DNA"/>
</dbReference>